<evidence type="ECO:0000256" key="1">
    <source>
        <dbReference type="ARBA" id="ARBA00022723"/>
    </source>
</evidence>
<dbReference type="OrthoDB" id="9797895at2"/>
<keyword evidence="4" id="KW-1185">Reference proteome</keyword>
<dbReference type="CDD" id="cd03416">
    <property type="entry name" value="CbiX_SirB_N"/>
    <property type="match status" value="1"/>
</dbReference>
<dbReference type="Proteomes" id="UP000191153">
    <property type="component" value="Unassembled WGS sequence"/>
</dbReference>
<dbReference type="InterPro" id="IPR050963">
    <property type="entry name" value="Sirohydro_Cobaltochel/CbiX"/>
</dbReference>
<dbReference type="InterPro" id="IPR002762">
    <property type="entry name" value="CbiX-like"/>
</dbReference>
<dbReference type="STRING" id="180163.SAMN02745174_00791"/>
<dbReference type="PANTHER" id="PTHR33542:SF3">
    <property type="entry name" value="SIROHYDROCHLORIN FERROCHELATASE, CHLOROPLASTIC"/>
    <property type="match status" value="1"/>
</dbReference>
<dbReference type="Gene3D" id="3.40.50.1400">
    <property type="match status" value="1"/>
</dbReference>
<keyword evidence="1" id="KW-0479">Metal-binding</keyword>
<dbReference type="GO" id="GO:0046872">
    <property type="term" value="F:metal ion binding"/>
    <property type="evidence" value="ECO:0007669"/>
    <property type="project" value="UniProtKB-KW"/>
</dbReference>
<name>A0A1T4LCS4_9FUSO</name>
<proteinExistence type="predicted"/>
<gene>
    <name evidence="3" type="ORF">SAMN02745174_00791</name>
</gene>
<dbReference type="SUPFAM" id="SSF53800">
    <property type="entry name" value="Chelatase"/>
    <property type="match status" value="1"/>
</dbReference>
<keyword evidence="2" id="KW-0456">Lyase</keyword>
<evidence type="ECO:0000313" key="4">
    <source>
        <dbReference type="Proteomes" id="UP000191153"/>
    </source>
</evidence>
<dbReference type="GO" id="GO:0016829">
    <property type="term" value="F:lyase activity"/>
    <property type="evidence" value="ECO:0007669"/>
    <property type="project" value="UniProtKB-KW"/>
</dbReference>
<accession>A0A1T4LCS4</accession>
<reference evidence="3 4" key="1">
    <citation type="submission" date="2017-02" db="EMBL/GenBank/DDBJ databases">
        <authorList>
            <person name="Peterson S.W."/>
        </authorList>
    </citation>
    <scope>NUCLEOTIDE SEQUENCE [LARGE SCALE GENOMIC DNA]</scope>
    <source>
        <strain evidence="3 4">ATCC 700028</strain>
    </source>
</reference>
<dbReference type="RefSeq" id="WP_078693329.1">
    <property type="nucleotide sequence ID" value="NZ_FUWX01000006.1"/>
</dbReference>
<evidence type="ECO:0000256" key="2">
    <source>
        <dbReference type="ARBA" id="ARBA00023239"/>
    </source>
</evidence>
<dbReference type="AlphaFoldDB" id="A0A1T4LCS4"/>
<dbReference type="EMBL" id="FUWX01000006">
    <property type="protein sequence ID" value="SJZ52314.1"/>
    <property type="molecule type" value="Genomic_DNA"/>
</dbReference>
<organism evidence="3 4">
    <name type="scientific">Cetobacterium ceti</name>
    <dbReference type="NCBI Taxonomy" id="180163"/>
    <lineage>
        <taxon>Bacteria</taxon>
        <taxon>Fusobacteriati</taxon>
        <taxon>Fusobacteriota</taxon>
        <taxon>Fusobacteriia</taxon>
        <taxon>Fusobacteriales</taxon>
        <taxon>Fusobacteriaceae</taxon>
        <taxon>Cetobacterium</taxon>
    </lineage>
</organism>
<sequence>MKGILVIGHGSRSEKAREEFGLVVNMIEKKVDCPVMGAHMELHTPDIPTALEMMLEKNPQLTEIKAVPLFLFEGIHIREDIPEILAEMKEKHPNVTFKFARPIGAEEMLADILIKRAEEL</sequence>
<dbReference type="Pfam" id="PF01903">
    <property type="entry name" value="CbiX"/>
    <property type="match status" value="1"/>
</dbReference>
<dbReference type="PANTHER" id="PTHR33542">
    <property type="entry name" value="SIROHYDROCHLORIN FERROCHELATASE, CHLOROPLASTIC"/>
    <property type="match status" value="1"/>
</dbReference>
<evidence type="ECO:0000313" key="3">
    <source>
        <dbReference type="EMBL" id="SJZ52314.1"/>
    </source>
</evidence>
<protein>
    <submittedName>
        <fullName evidence="3">Sirohydrochlorin cobaltochelatase</fullName>
    </submittedName>
</protein>